<dbReference type="InterPro" id="IPR001309">
    <property type="entry name" value="Pept_C14_p20"/>
</dbReference>
<dbReference type="AlphaFoldDB" id="A0A0L0C1Z0"/>
<dbReference type="Pfam" id="PF00656">
    <property type="entry name" value="Peptidase_C14"/>
    <property type="match status" value="1"/>
</dbReference>
<dbReference type="EMBL" id="JRES01000996">
    <property type="protein sequence ID" value="KNC26330.1"/>
    <property type="molecule type" value="Genomic_DNA"/>
</dbReference>
<dbReference type="Gene3D" id="3.40.50.1460">
    <property type="match status" value="1"/>
</dbReference>
<dbReference type="Proteomes" id="UP000037069">
    <property type="component" value="Unassembled WGS sequence"/>
</dbReference>
<accession>A0A0L0C1Z0</accession>
<dbReference type="InterPro" id="IPR011600">
    <property type="entry name" value="Pept_C14_caspase"/>
</dbReference>
<dbReference type="Gene3D" id="3.30.70.1470">
    <property type="entry name" value="Caspase-like"/>
    <property type="match status" value="1"/>
</dbReference>
<feature type="domain" description="Caspase family p20" evidence="1">
    <location>
        <begin position="32"/>
        <end position="140"/>
    </location>
</feature>
<keyword evidence="3" id="KW-1185">Reference proteome</keyword>
<dbReference type="GO" id="GO:0006508">
    <property type="term" value="P:proteolysis"/>
    <property type="evidence" value="ECO:0007669"/>
    <property type="project" value="InterPro"/>
</dbReference>
<comment type="caution">
    <text evidence="2">The sequence shown here is derived from an EMBL/GenBank/DDBJ whole genome shotgun (WGS) entry which is preliminary data.</text>
</comment>
<gene>
    <name evidence="2" type="ORF">FF38_00851</name>
</gene>
<organism evidence="2 3">
    <name type="scientific">Lucilia cuprina</name>
    <name type="common">Green bottle fly</name>
    <name type="synonym">Australian sheep blowfly</name>
    <dbReference type="NCBI Taxonomy" id="7375"/>
    <lineage>
        <taxon>Eukaryota</taxon>
        <taxon>Metazoa</taxon>
        <taxon>Ecdysozoa</taxon>
        <taxon>Arthropoda</taxon>
        <taxon>Hexapoda</taxon>
        <taxon>Insecta</taxon>
        <taxon>Pterygota</taxon>
        <taxon>Neoptera</taxon>
        <taxon>Endopterygota</taxon>
        <taxon>Diptera</taxon>
        <taxon>Brachycera</taxon>
        <taxon>Muscomorpha</taxon>
        <taxon>Oestroidea</taxon>
        <taxon>Calliphoridae</taxon>
        <taxon>Luciliinae</taxon>
        <taxon>Lucilia</taxon>
    </lineage>
</organism>
<evidence type="ECO:0000313" key="3">
    <source>
        <dbReference type="Proteomes" id="UP000037069"/>
    </source>
</evidence>
<protein>
    <recommendedName>
        <fullName evidence="1">Caspase family p20 domain-containing protein</fullName>
    </recommendedName>
</protein>
<proteinExistence type="predicted"/>
<evidence type="ECO:0000313" key="2">
    <source>
        <dbReference type="EMBL" id="KNC26330.1"/>
    </source>
</evidence>
<reference evidence="2 3" key="1">
    <citation type="journal article" date="2015" name="Nat. Commun.">
        <title>Lucilia cuprina genome unlocks parasitic fly biology to underpin future interventions.</title>
        <authorList>
            <person name="Anstead C.A."/>
            <person name="Korhonen P.K."/>
            <person name="Young N.D."/>
            <person name="Hall R.S."/>
            <person name="Jex A.R."/>
            <person name="Murali S.C."/>
            <person name="Hughes D.S."/>
            <person name="Lee S.F."/>
            <person name="Perry T."/>
            <person name="Stroehlein A.J."/>
            <person name="Ansell B.R."/>
            <person name="Breugelmans B."/>
            <person name="Hofmann A."/>
            <person name="Qu J."/>
            <person name="Dugan S."/>
            <person name="Lee S.L."/>
            <person name="Chao H."/>
            <person name="Dinh H."/>
            <person name="Han Y."/>
            <person name="Doddapaneni H.V."/>
            <person name="Worley K.C."/>
            <person name="Muzny D.M."/>
            <person name="Ioannidis P."/>
            <person name="Waterhouse R.M."/>
            <person name="Zdobnov E.M."/>
            <person name="James P.J."/>
            <person name="Bagnall N.H."/>
            <person name="Kotze A.C."/>
            <person name="Gibbs R.A."/>
            <person name="Richards S."/>
            <person name="Batterham P."/>
            <person name="Gasser R.B."/>
        </authorList>
    </citation>
    <scope>NUCLEOTIDE SEQUENCE [LARGE SCALE GENOMIC DNA]</scope>
    <source>
        <strain evidence="2 3">LS</strain>
        <tissue evidence="2">Full body</tissue>
    </source>
</reference>
<name>A0A0L0C1Z0_LUCCU</name>
<dbReference type="PROSITE" id="PS50208">
    <property type="entry name" value="CASPASE_P20"/>
    <property type="match status" value="1"/>
</dbReference>
<dbReference type="OrthoDB" id="6114029at2759"/>
<sequence>MILSRLVYFKIIMASGAKTTNLILVVGSSANRDGVEDNLNNIKLLEGLYNAEVIEWLDKTDEEYRNIFRNLKNDKDWQTKFLQCNFVLVICLFHGDTDGQITFNGEITQLKCNFLNPFFSIEQLDGKLKWLVVQACRGNLESVQMKADGKRKKKYLDICMISYCTSEGMVSRQYDKNGKIFIQYLCEELADNANNNNYKTSLVTIMNNVIEKVHQYGIKEQINDFPLPVYSKNFLDYSFGQ</sequence>
<evidence type="ECO:0000259" key="1">
    <source>
        <dbReference type="PROSITE" id="PS50208"/>
    </source>
</evidence>
<dbReference type="STRING" id="7375.A0A0L0C1Z0"/>
<dbReference type="InterPro" id="IPR029030">
    <property type="entry name" value="Caspase-like_dom_sf"/>
</dbReference>
<dbReference type="SUPFAM" id="SSF52129">
    <property type="entry name" value="Caspase-like"/>
    <property type="match status" value="1"/>
</dbReference>
<dbReference type="GO" id="GO:0004197">
    <property type="term" value="F:cysteine-type endopeptidase activity"/>
    <property type="evidence" value="ECO:0007669"/>
    <property type="project" value="InterPro"/>
</dbReference>